<evidence type="ECO:0000313" key="2">
    <source>
        <dbReference type="Proteomes" id="UP000719412"/>
    </source>
</evidence>
<gene>
    <name evidence="1" type="ORF">GEV33_006909</name>
</gene>
<protein>
    <submittedName>
        <fullName evidence="1">Uncharacterized protein</fullName>
    </submittedName>
</protein>
<evidence type="ECO:0000313" key="1">
    <source>
        <dbReference type="EMBL" id="KAH0815882.1"/>
    </source>
</evidence>
<organism evidence="1 2">
    <name type="scientific">Tenebrio molitor</name>
    <name type="common">Yellow mealworm beetle</name>
    <dbReference type="NCBI Taxonomy" id="7067"/>
    <lineage>
        <taxon>Eukaryota</taxon>
        <taxon>Metazoa</taxon>
        <taxon>Ecdysozoa</taxon>
        <taxon>Arthropoda</taxon>
        <taxon>Hexapoda</taxon>
        <taxon>Insecta</taxon>
        <taxon>Pterygota</taxon>
        <taxon>Neoptera</taxon>
        <taxon>Endopterygota</taxon>
        <taxon>Coleoptera</taxon>
        <taxon>Polyphaga</taxon>
        <taxon>Cucujiformia</taxon>
        <taxon>Tenebrionidae</taxon>
        <taxon>Tenebrio</taxon>
    </lineage>
</organism>
<proteinExistence type="predicted"/>
<dbReference type="EMBL" id="JABDTM020022462">
    <property type="protein sequence ID" value="KAH0815882.1"/>
    <property type="molecule type" value="Genomic_DNA"/>
</dbReference>
<sequence>MQQFDLDNFIFVKYLFNFFVSYFDNTLHGGGGGGAAHGPNSLLRHCLNKRVQNEHKSRCCQPTTGKTAGPRASARDSRRLLRLSLIETYPINEGVDDGASGRRLDRVLVTISDTIWCDVTSAICPRRRRISKPLCLQVFPYSSRRLLRLSTHLFQLISARTKDDTSGTRGCNLRGPRSTIRHLQGESSCRPVDAVQVIRFWSTVVLRSQTGESQYADTDVC</sequence>
<accession>A0A8J6HK93</accession>
<dbReference type="AlphaFoldDB" id="A0A8J6HK93"/>
<keyword evidence="2" id="KW-1185">Reference proteome</keyword>
<comment type="caution">
    <text evidence="1">The sequence shown here is derived from an EMBL/GenBank/DDBJ whole genome shotgun (WGS) entry which is preliminary data.</text>
</comment>
<name>A0A8J6HK93_TENMO</name>
<dbReference type="Proteomes" id="UP000719412">
    <property type="component" value="Unassembled WGS sequence"/>
</dbReference>
<reference evidence="1" key="2">
    <citation type="submission" date="2021-08" db="EMBL/GenBank/DDBJ databases">
        <authorList>
            <person name="Eriksson T."/>
        </authorList>
    </citation>
    <scope>NUCLEOTIDE SEQUENCE</scope>
    <source>
        <strain evidence="1">Stoneville</strain>
        <tissue evidence="1">Whole head</tissue>
    </source>
</reference>
<reference evidence="1" key="1">
    <citation type="journal article" date="2020" name="J Insects Food Feed">
        <title>The yellow mealworm (Tenebrio molitor) genome: a resource for the emerging insects as food and feed industry.</title>
        <authorList>
            <person name="Eriksson T."/>
            <person name="Andere A."/>
            <person name="Kelstrup H."/>
            <person name="Emery V."/>
            <person name="Picard C."/>
        </authorList>
    </citation>
    <scope>NUCLEOTIDE SEQUENCE</scope>
    <source>
        <strain evidence="1">Stoneville</strain>
        <tissue evidence="1">Whole head</tissue>
    </source>
</reference>